<dbReference type="InterPro" id="IPR050275">
    <property type="entry name" value="PGM_Phosphatase"/>
</dbReference>
<keyword evidence="3" id="KW-1185">Reference proteome</keyword>
<gene>
    <name evidence="2" type="ORF">BJ875DRAFT_487930</name>
</gene>
<accession>A0A9P7YC24</accession>
<sequence length="233" mass="26011">MAPTVILIRHAEALHNYTTPDPPLTENGLDIECSELSQYLLNHVPLSHHVELIVTSPLQRTLQTTQHALDFLIKRGIKVIPLAEVQETTTNAIDKGSPLPSLKERWPDYDWSELDPIFPEKEGIYEFSERALLERGAWARKWLASRPEKVIAVVSHAGFMRIGLGNCRYGNADYRIFDLDDRSDSVDKGPVFVEKESTRSSGGGRGKARTGSLAGSCMISSTCLAIRGKRQRN</sequence>
<feature type="compositionally biased region" description="Basic and acidic residues" evidence="1">
    <location>
        <begin position="188"/>
        <end position="198"/>
    </location>
</feature>
<protein>
    <submittedName>
        <fullName evidence="2">Histidine phosphatase superfamily</fullName>
    </submittedName>
</protein>
<dbReference type="GO" id="GO:0005737">
    <property type="term" value="C:cytoplasm"/>
    <property type="evidence" value="ECO:0007669"/>
    <property type="project" value="TreeGrafter"/>
</dbReference>
<organism evidence="2 3">
    <name type="scientific">Amylocarpus encephaloides</name>
    <dbReference type="NCBI Taxonomy" id="45428"/>
    <lineage>
        <taxon>Eukaryota</taxon>
        <taxon>Fungi</taxon>
        <taxon>Dikarya</taxon>
        <taxon>Ascomycota</taxon>
        <taxon>Pezizomycotina</taxon>
        <taxon>Leotiomycetes</taxon>
        <taxon>Helotiales</taxon>
        <taxon>Helotiales incertae sedis</taxon>
        <taxon>Amylocarpus</taxon>
    </lineage>
</organism>
<dbReference type="PANTHER" id="PTHR48100">
    <property type="entry name" value="BROAD-SPECIFICITY PHOSPHATASE YOR283W-RELATED"/>
    <property type="match status" value="1"/>
</dbReference>
<dbReference type="PANTHER" id="PTHR48100:SF24">
    <property type="entry name" value="PHOSPHOGLYCERATE MUTASE"/>
    <property type="match status" value="1"/>
</dbReference>
<dbReference type="Proteomes" id="UP000824998">
    <property type="component" value="Unassembled WGS sequence"/>
</dbReference>
<reference evidence="2" key="1">
    <citation type="journal article" date="2021" name="IMA Fungus">
        <title>Genomic characterization of three marine fungi, including Emericellopsis atlantica sp. nov. with signatures of a generalist lifestyle and marine biomass degradation.</title>
        <authorList>
            <person name="Hagestad O.C."/>
            <person name="Hou L."/>
            <person name="Andersen J.H."/>
            <person name="Hansen E.H."/>
            <person name="Altermark B."/>
            <person name="Li C."/>
            <person name="Kuhnert E."/>
            <person name="Cox R.J."/>
            <person name="Crous P.W."/>
            <person name="Spatafora J.W."/>
            <person name="Lail K."/>
            <person name="Amirebrahimi M."/>
            <person name="Lipzen A."/>
            <person name="Pangilinan J."/>
            <person name="Andreopoulos W."/>
            <person name="Hayes R.D."/>
            <person name="Ng V."/>
            <person name="Grigoriev I.V."/>
            <person name="Jackson S.A."/>
            <person name="Sutton T.D.S."/>
            <person name="Dobson A.D.W."/>
            <person name="Rama T."/>
        </authorList>
    </citation>
    <scope>NUCLEOTIDE SEQUENCE</scope>
    <source>
        <strain evidence="2">TRa018bII</strain>
    </source>
</reference>
<dbReference type="Gene3D" id="3.40.50.1240">
    <property type="entry name" value="Phosphoglycerate mutase-like"/>
    <property type="match status" value="1"/>
</dbReference>
<proteinExistence type="predicted"/>
<dbReference type="SMART" id="SM00855">
    <property type="entry name" value="PGAM"/>
    <property type="match status" value="1"/>
</dbReference>
<evidence type="ECO:0000313" key="3">
    <source>
        <dbReference type="Proteomes" id="UP000824998"/>
    </source>
</evidence>
<evidence type="ECO:0000313" key="2">
    <source>
        <dbReference type="EMBL" id="KAG9230462.1"/>
    </source>
</evidence>
<dbReference type="AlphaFoldDB" id="A0A9P7YC24"/>
<comment type="caution">
    <text evidence="2">The sequence shown here is derived from an EMBL/GenBank/DDBJ whole genome shotgun (WGS) entry which is preliminary data.</text>
</comment>
<dbReference type="EMBL" id="MU251670">
    <property type="protein sequence ID" value="KAG9230462.1"/>
    <property type="molecule type" value="Genomic_DNA"/>
</dbReference>
<dbReference type="InterPro" id="IPR029033">
    <property type="entry name" value="His_PPase_superfam"/>
</dbReference>
<feature type="region of interest" description="Disordered" evidence="1">
    <location>
        <begin position="188"/>
        <end position="209"/>
    </location>
</feature>
<dbReference type="Pfam" id="PF00300">
    <property type="entry name" value="His_Phos_1"/>
    <property type="match status" value="1"/>
</dbReference>
<evidence type="ECO:0000256" key="1">
    <source>
        <dbReference type="SAM" id="MobiDB-lite"/>
    </source>
</evidence>
<dbReference type="SUPFAM" id="SSF53254">
    <property type="entry name" value="Phosphoglycerate mutase-like"/>
    <property type="match status" value="1"/>
</dbReference>
<name>A0A9P7YC24_9HELO</name>
<dbReference type="OrthoDB" id="496981at2759"/>
<dbReference type="InterPro" id="IPR013078">
    <property type="entry name" value="His_Pase_superF_clade-1"/>
</dbReference>
<dbReference type="GO" id="GO:0016791">
    <property type="term" value="F:phosphatase activity"/>
    <property type="evidence" value="ECO:0007669"/>
    <property type="project" value="TreeGrafter"/>
</dbReference>
<dbReference type="CDD" id="cd07067">
    <property type="entry name" value="HP_PGM_like"/>
    <property type="match status" value="1"/>
</dbReference>